<dbReference type="Pfam" id="PF02237">
    <property type="entry name" value="BPL_C"/>
    <property type="match status" value="1"/>
</dbReference>
<feature type="binding site" evidence="4">
    <location>
        <begin position="95"/>
        <end position="97"/>
    </location>
    <ligand>
        <name>biotin</name>
        <dbReference type="ChEBI" id="CHEBI:57586"/>
    </ligand>
</feature>
<keyword evidence="2 4" id="KW-0092">Biotin</keyword>
<dbReference type="SUPFAM" id="SSF46785">
    <property type="entry name" value="Winged helix' DNA-binding domain"/>
    <property type="match status" value="1"/>
</dbReference>
<name>A0A106BVP3_THIDE</name>
<dbReference type="EMBL" id="LDUG01000003">
    <property type="protein sequence ID" value="KVW99519.1"/>
    <property type="molecule type" value="Genomic_DNA"/>
</dbReference>
<comment type="caution">
    <text evidence="4">Lacks conserved residue(s) required for the propagation of feature annotation.</text>
</comment>
<protein>
    <recommendedName>
        <fullName evidence="4">Bifunctional ligase/repressor BirA</fullName>
    </recommendedName>
    <alternativeName>
        <fullName evidence="4">Biotin--[acetyl-CoA-carboxylase] ligase</fullName>
        <ecNumber evidence="4">6.3.4.15</ecNumber>
    </alternativeName>
    <alternativeName>
        <fullName evidence="4">Biotin--protein ligase</fullName>
    </alternativeName>
    <alternativeName>
        <fullName evidence="4">Biotin-[acetyl-CoA carboxylase] synthetase</fullName>
    </alternativeName>
</protein>
<evidence type="ECO:0000256" key="1">
    <source>
        <dbReference type="ARBA" id="ARBA00022598"/>
    </source>
</evidence>
<dbReference type="HAMAP" id="MF_00978">
    <property type="entry name" value="Bifunct_BirA"/>
    <property type="match status" value="1"/>
</dbReference>
<evidence type="ECO:0000313" key="6">
    <source>
        <dbReference type="EMBL" id="KVW99519.1"/>
    </source>
</evidence>
<evidence type="ECO:0000313" key="7">
    <source>
        <dbReference type="Proteomes" id="UP000064243"/>
    </source>
</evidence>
<dbReference type="GO" id="GO:0006355">
    <property type="term" value="P:regulation of DNA-templated transcription"/>
    <property type="evidence" value="ECO:0007669"/>
    <property type="project" value="UniProtKB-UniRule"/>
</dbReference>
<evidence type="ECO:0000259" key="5">
    <source>
        <dbReference type="PROSITE" id="PS51733"/>
    </source>
</evidence>
<dbReference type="Proteomes" id="UP000064243">
    <property type="component" value="Unassembled WGS sequence"/>
</dbReference>
<keyword evidence="4" id="KW-0678">Repressor</keyword>
<accession>A0A106BVP3</accession>
<evidence type="ECO:0000256" key="3">
    <source>
        <dbReference type="ARBA" id="ARBA00047846"/>
    </source>
</evidence>
<dbReference type="InterPro" id="IPR013196">
    <property type="entry name" value="HTH_11"/>
</dbReference>
<dbReference type="GO" id="GO:0004077">
    <property type="term" value="F:biotin--[biotin carboxyl-carrier protein] ligase activity"/>
    <property type="evidence" value="ECO:0007669"/>
    <property type="project" value="UniProtKB-UniRule"/>
</dbReference>
<dbReference type="InterPro" id="IPR030855">
    <property type="entry name" value="Bifunct_BirA"/>
</dbReference>
<keyword evidence="7" id="KW-1185">Reference proteome</keyword>
<dbReference type="EC" id="6.3.4.15" evidence="4"/>
<keyword evidence="1 4" id="KW-0436">Ligase</keyword>
<organism evidence="6 7">
    <name type="scientific">Thiobacillus denitrificans</name>
    <dbReference type="NCBI Taxonomy" id="36861"/>
    <lineage>
        <taxon>Bacteria</taxon>
        <taxon>Pseudomonadati</taxon>
        <taxon>Pseudomonadota</taxon>
        <taxon>Betaproteobacteria</taxon>
        <taxon>Nitrosomonadales</taxon>
        <taxon>Thiobacillaceae</taxon>
        <taxon>Thiobacillus</taxon>
    </lineage>
</organism>
<comment type="function">
    <text evidence="4">Acts both as a biotin--[acetyl-CoA-carboxylase] ligase and a repressor.</text>
</comment>
<comment type="similarity">
    <text evidence="4">Belongs to the biotin--protein ligase family.</text>
</comment>
<dbReference type="InterPro" id="IPR004143">
    <property type="entry name" value="BPL_LPL_catalytic"/>
</dbReference>
<dbReference type="OrthoDB" id="9807064at2"/>
<keyword evidence="4" id="KW-0805">Transcription regulation</keyword>
<feature type="domain" description="BPL/LPL catalytic" evidence="5">
    <location>
        <begin position="72"/>
        <end position="261"/>
    </location>
</feature>
<dbReference type="PATRIC" id="fig|36861.3.peg.1901"/>
<keyword evidence="4" id="KW-0804">Transcription</keyword>
<evidence type="ECO:0000256" key="2">
    <source>
        <dbReference type="ARBA" id="ARBA00023267"/>
    </source>
</evidence>
<dbReference type="Gene3D" id="3.30.930.10">
    <property type="entry name" value="Bira Bifunctional Protein, Domain 2"/>
    <property type="match status" value="1"/>
</dbReference>
<dbReference type="Pfam" id="PF08279">
    <property type="entry name" value="HTH_11"/>
    <property type="match status" value="1"/>
</dbReference>
<dbReference type="GO" id="GO:0005524">
    <property type="term" value="F:ATP binding"/>
    <property type="evidence" value="ECO:0007669"/>
    <property type="project" value="UniProtKB-UniRule"/>
</dbReference>
<dbReference type="AlphaFoldDB" id="A0A106BVP3"/>
<dbReference type="PANTHER" id="PTHR12835">
    <property type="entry name" value="BIOTIN PROTEIN LIGASE"/>
    <property type="match status" value="1"/>
</dbReference>
<keyword evidence="4" id="KW-0238">DNA-binding</keyword>
<dbReference type="Pfam" id="PF03099">
    <property type="entry name" value="BPL_LplA_LipB"/>
    <property type="match status" value="1"/>
</dbReference>
<dbReference type="SUPFAM" id="SSF55681">
    <property type="entry name" value="Class II aaRS and biotin synthetases"/>
    <property type="match status" value="1"/>
</dbReference>
<gene>
    <name evidence="4" type="primary">birA</name>
    <name evidence="6" type="ORF">ABW22_00870</name>
</gene>
<dbReference type="NCBIfam" id="TIGR00121">
    <property type="entry name" value="birA_ligase"/>
    <property type="match status" value="1"/>
</dbReference>
<feature type="binding site" evidence="4">
    <location>
        <position position="190"/>
    </location>
    <ligand>
        <name>biotin</name>
        <dbReference type="ChEBI" id="CHEBI:57586"/>
    </ligand>
</feature>
<comment type="catalytic activity">
    <reaction evidence="3 4">
        <text>biotin + L-lysyl-[protein] + ATP = N(6)-biotinyl-L-lysyl-[protein] + AMP + diphosphate + H(+)</text>
        <dbReference type="Rhea" id="RHEA:11756"/>
        <dbReference type="Rhea" id="RHEA-COMP:9752"/>
        <dbReference type="Rhea" id="RHEA-COMP:10505"/>
        <dbReference type="ChEBI" id="CHEBI:15378"/>
        <dbReference type="ChEBI" id="CHEBI:29969"/>
        <dbReference type="ChEBI" id="CHEBI:30616"/>
        <dbReference type="ChEBI" id="CHEBI:33019"/>
        <dbReference type="ChEBI" id="CHEBI:57586"/>
        <dbReference type="ChEBI" id="CHEBI:83144"/>
        <dbReference type="ChEBI" id="CHEBI:456215"/>
        <dbReference type="EC" id="6.3.4.15"/>
    </reaction>
</comment>
<keyword evidence="4" id="KW-0547">Nucleotide-binding</keyword>
<dbReference type="PROSITE" id="PS51733">
    <property type="entry name" value="BPL_LPL_CATALYTIC"/>
    <property type="match status" value="1"/>
</dbReference>
<dbReference type="Gene3D" id="2.30.30.100">
    <property type="match status" value="1"/>
</dbReference>
<reference evidence="6 7" key="1">
    <citation type="journal article" date="2015" name="Appl. Environ. Microbiol.">
        <title>Aerobic and Anaerobic Thiosulfate Oxidation by a Cold-Adapted, Subglacial Chemoautotroph.</title>
        <authorList>
            <person name="Harrold Z.R."/>
            <person name="Skidmore M.L."/>
            <person name="Hamilton T.L."/>
            <person name="Desch L."/>
            <person name="Amada K."/>
            <person name="van Gelder W."/>
            <person name="Glover K."/>
            <person name="Roden E.E."/>
            <person name="Boyd E.S."/>
        </authorList>
    </citation>
    <scope>NUCLEOTIDE SEQUENCE [LARGE SCALE GENOMIC DNA]</scope>
    <source>
        <strain evidence="6 7">RG</strain>
    </source>
</reference>
<sequence length="331" mass="35869">MYARTHHVLFPLLRRLSDGRFHSGQTLAREFSLSRSSIFNALAQAETMGLTIHAVRGRGYRLPEPVEWLDSDAVAHHLGTVSGAYTIHVLDSVDSTNTALMAAALDGAADGTLFCTEHQLAGKGRRGRQWHSVLGGGLTFSVLWRFENGLQSLSGLSLAVGLAIARAVNRHSRHPARLKWPNDVLVDYRKLAGILVEVQGDMHGTAFAVVGIGLNVRLNEAQRDAVDQAVVDLAEMGVTVGRNRLLADCMLELHAMLTLFRQHGFAALREDWLALDAYAGRAVSLHLPDARSVQGMAAGVDESGAFLLRDAQAALRPYSGGEISLRLDAAR</sequence>
<dbReference type="CDD" id="cd16442">
    <property type="entry name" value="BPL"/>
    <property type="match status" value="1"/>
</dbReference>
<evidence type="ECO:0000256" key="4">
    <source>
        <dbReference type="HAMAP-Rule" id="MF_00978"/>
    </source>
</evidence>
<dbReference type="RefSeq" id="WP_059751004.1">
    <property type="nucleotide sequence ID" value="NZ_LDUG01000003.1"/>
</dbReference>
<dbReference type="InterPro" id="IPR036388">
    <property type="entry name" value="WH-like_DNA-bd_sf"/>
</dbReference>
<dbReference type="PANTHER" id="PTHR12835:SF5">
    <property type="entry name" value="BIOTIN--PROTEIN LIGASE"/>
    <property type="match status" value="1"/>
</dbReference>
<proteinExistence type="inferred from homology"/>
<dbReference type="GO" id="GO:0005737">
    <property type="term" value="C:cytoplasm"/>
    <property type="evidence" value="ECO:0007669"/>
    <property type="project" value="TreeGrafter"/>
</dbReference>
<feature type="DNA-binding region" description="H-T-H motif" evidence="4">
    <location>
        <begin position="24"/>
        <end position="43"/>
    </location>
</feature>
<dbReference type="InterPro" id="IPR045864">
    <property type="entry name" value="aa-tRNA-synth_II/BPL/LPL"/>
</dbReference>
<dbReference type="GO" id="GO:0003677">
    <property type="term" value="F:DNA binding"/>
    <property type="evidence" value="ECO:0007669"/>
    <property type="project" value="UniProtKB-UniRule"/>
</dbReference>
<dbReference type="InterPro" id="IPR004408">
    <property type="entry name" value="Biotin_CoA_COase_ligase"/>
</dbReference>
<dbReference type="Gene3D" id="1.10.10.10">
    <property type="entry name" value="Winged helix-like DNA-binding domain superfamily/Winged helix DNA-binding domain"/>
    <property type="match status" value="1"/>
</dbReference>
<keyword evidence="4" id="KW-0067">ATP-binding</keyword>
<dbReference type="InterPro" id="IPR036390">
    <property type="entry name" value="WH_DNA-bd_sf"/>
</dbReference>
<feature type="binding site" evidence="4">
    <location>
        <position position="119"/>
    </location>
    <ligand>
        <name>biotin</name>
        <dbReference type="ChEBI" id="CHEBI:57586"/>
    </ligand>
</feature>
<dbReference type="InterPro" id="IPR003142">
    <property type="entry name" value="BPL_C"/>
</dbReference>
<dbReference type="STRING" id="1123392.GCA_000376425_01728"/>
<comment type="caution">
    <text evidence="6">The sequence shown here is derived from an EMBL/GenBank/DDBJ whole genome shotgun (WGS) entry which is preliminary data.</text>
</comment>